<dbReference type="RefSeq" id="WP_284194985.1">
    <property type="nucleotide sequence ID" value="NZ_BSOG01000001.1"/>
</dbReference>
<proteinExistence type="predicted"/>
<feature type="transmembrane region" description="Helical" evidence="1">
    <location>
        <begin position="5"/>
        <end position="21"/>
    </location>
</feature>
<dbReference type="Proteomes" id="UP001156706">
    <property type="component" value="Unassembled WGS sequence"/>
</dbReference>
<gene>
    <name evidence="2" type="ORF">GCM10007907_06340</name>
</gene>
<organism evidence="2 3">
    <name type="scientific">Chitinimonas prasina</name>
    <dbReference type="NCBI Taxonomy" id="1434937"/>
    <lineage>
        <taxon>Bacteria</taxon>
        <taxon>Pseudomonadati</taxon>
        <taxon>Pseudomonadota</taxon>
        <taxon>Betaproteobacteria</taxon>
        <taxon>Neisseriales</taxon>
        <taxon>Chitinibacteraceae</taxon>
        <taxon>Chitinimonas</taxon>
    </lineage>
</organism>
<keyword evidence="3" id="KW-1185">Reference proteome</keyword>
<reference evidence="3" key="1">
    <citation type="journal article" date="2019" name="Int. J. Syst. Evol. Microbiol.">
        <title>The Global Catalogue of Microorganisms (GCM) 10K type strain sequencing project: providing services to taxonomists for standard genome sequencing and annotation.</title>
        <authorList>
            <consortium name="The Broad Institute Genomics Platform"/>
            <consortium name="The Broad Institute Genome Sequencing Center for Infectious Disease"/>
            <person name="Wu L."/>
            <person name="Ma J."/>
        </authorList>
    </citation>
    <scope>NUCLEOTIDE SEQUENCE [LARGE SCALE GENOMIC DNA]</scope>
    <source>
        <strain evidence="3">NBRC 110044</strain>
    </source>
</reference>
<keyword evidence="1" id="KW-0812">Transmembrane</keyword>
<dbReference type="EMBL" id="BSOG01000001">
    <property type="protein sequence ID" value="GLR11844.1"/>
    <property type="molecule type" value="Genomic_DNA"/>
</dbReference>
<accession>A0ABQ5YAM3</accession>
<keyword evidence="1" id="KW-0472">Membrane</keyword>
<name>A0ABQ5YAM3_9NEIS</name>
<sequence>MNMGIWGAAGFTVLFLVLLFYGYNSLALLLLVLLPLLLAVLGVRHMRHKRELAQMREAEVWQTVMVLPEKKDKKPQ</sequence>
<evidence type="ECO:0000313" key="2">
    <source>
        <dbReference type="EMBL" id="GLR11844.1"/>
    </source>
</evidence>
<evidence type="ECO:0000313" key="3">
    <source>
        <dbReference type="Proteomes" id="UP001156706"/>
    </source>
</evidence>
<evidence type="ECO:0000256" key="1">
    <source>
        <dbReference type="SAM" id="Phobius"/>
    </source>
</evidence>
<keyword evidence="1" id="KW-1133">Transmembrane helix</keyword>
<comment type="caution">
    <text evidence="2">The sequence shown here is derived from an EMBL/GenBank/DDBJ whole genome shotgun (WGS) entry which is preliminary data.</text>
</comment>
<protein>
    <submittedName>
        <fullName evidence="2">Uncharacterized protein</fullName>
    </submittedName>
</protein>
<feature type="transmembrane region" description="Helical" evidence="1">
    <location>
        <begin position="27"/>
        <end position="46"/>
    </location>
</feature>